<feature type="compositionally biased region" description="Low complexity" evidence="1">
    <location>
        <begin position="21"/>
        <end position="30"/>
    </location>
</feature>
<evidence type="ECO:0000313" key="3">
    <source>
        <dbReference type="Proteomes" id="UP000245754"/>
    </source>
</evidence>
<proteinExistence type="predicted"/>
<feature type="region of interest" description="Disordered" evidence="1">
    <location>
        <begin position="1"/>
        <end position="30"/>
    </location>
</feature>
<keyword evidence="3" id="KW-1185">Reference proteome</keyword>
<gene>
    <name evidence="2" type="ORF">C7419_10678</name>
</gene>
<dbReference type="Pfam" id="PF11453">
    <property type="entry name" value="DUF2950"/>
    <property type="match status" value="1"/>
</dbReference>
<dbReference type="InterPro" id="IPR021556">
    <property type="entry name" value="DUF2950"/>
</dbReference>
<evidence type="ECO:0000256" key="1">
    <source>
        <dbReference type="SAM" id="MobiDB-lite"/>
    </source>
</evidence>
<evidence type="ECO:0008006" key="4">
    <source>
        <dbReference type="Google" id="ProtNLM"/>
    </source>
</evidence>
<accession>A0A316ENU1</accession>
<reference evidence="2 3" key="1">
    <citation type="submission" date="2018-05" db="EMBL/GenBank/DDBJ databases">
        <title>Genomic Encyclopedia of Type Strains, Phase IV (KMG-V): Genome sequencing to study the core and pangenomes of soil and plant-associated prokaryotes.</title>
        <authorList>
            <person name="Whitman W."/>
        </authorList>
    </citation>
    <scope>NUCLEOTIDE SEQUENCE [LARGE SCALE GENOMIC DNA]</scope>
    <source>
        <strain evidence="2 3">SLV-132</strain>
    </source>
</reference>
<protein>
    <recommendedName>
        <fullName evidence="4">DUF2950 family protein</fullName>
    </recommendedName>
</protein>
<dbReference type="AlphaFoldDB" id="A0A316ENU1"/>
<dbReference type="EMBL" id="QGGT01000006">
    <property type="protein sequence ID" value="PWK32659.1"/>
    <property type="molecule type" value="Genomic_DNA"/>
</dbReference>
<sequence length="309" mass="33229">MFGATMRRGGARAGTSPFGGTPAARTRTADSRSATTAMALILGVCLTLAPPATAQQIYPSAEAASTALGDAIARSDQDALRKVLGNQYRTLLPPEGITQDDIYDFLGAWAAHHALEPGTDGTTRIAVGDSGWTFPVPIVKRAAGWQFDIQAGQRAVRDRRIARNELVAMESLLQLADAQQRYAQQVGGGRFAMRIVSSRGRTDGLYWPADTDADASPIGPDALVMGPDVPPEDAYYGYRFRVLHPGTGPVNPRFAFIAWPARYGESGVHTFLIDAEKNFYERDLGPSTAARAAGMRVFSTAGWRRVADK</sequence>
<dbReference type="Proteomes" id="UP000245754">
    <property type="component" value="Unassembled WGS sequence"/>
</dbReference>
<comment type="caution">
    <text evidence="2">The sequence shown here is derived from an EMBL/GenBank/DDBJ whole genome shotgun (WGS) entry which is preliminary data.</text>
</comment>
<name>A0A316ENU1_9BURK</name>
<organism evidence="2 3">
    <name type="scientific">Cupriavidus plantarum</name>
    <dbReference type="NCBI Taxonomy" id="942865"/>
    <lineage>
        <taxon>Bacteria</taxon>
        <taxon>Pseudomonadati</taxon>
        <taxon>Pseudomonadota</taxon>
        <taxon>Betaproteobacteria</taxon>
        <taxon>Burkholderiales</taxon>
        <taxon>Burkholderiaceae</taxon>
        <taxon>Cupriavidus</taxon>
    </lineage>
</organism>
<evidence type="ECO:0000313" key="2">
    <source>
        <dbReference type="EMBL" id="PWK32659.1"/>
    </source>
</evidence>